<dbReference type="AlphaFoldDB" id="A0A1D3K738"/>
<reference evidence="2" key="1">
    <citation type="submission" date="2016-07" db="EMBL/GenBank/DDBJ databases">
        <authorList>
            <person name="Florea S."/>
            <person name="Webb J.S."/>
            <person name="Jaromczyk J."/>
            <person name="Schardl C.L."/>
        </authorList>
    </citation>
    <scope>NUCLEOTIDE SEQUENCE [LARGE SCALE GENOMIC DNA]</scope>
    <source>
        <strain evidence="2">1YdBTEX2</strain>
    </source>
</reference>
<protein>
    <submittedName>
        <fullName evidence="1">Uncharacterized protein</fullName>
    </submittedName>
</protein>
<organism evidence="1 2">
    <name type="scientific">Pseudomonas veronii 1YdBTEX2</name>
    <dbReference type="NCBI Taxonomy" id="1295141"/>
    <lineage>
        <taxon>Bacteria</taxon>
        <taxon>Pseudomonadati</taxon>
        <taxon>Pseudomonadota</taxon>
        <taxon>Gammaproteobacteria</taxon>
        <taxon>Pseudomonadales</taxon>
        <taxon>Pseudomonadaceae</taxon>
        <taxon>Pseudomonas</taxon>
    </lineage>
</organism>
<name>A0A1D3K738_PSEVE</name>
<accession>A0A1D3K738</accession>
<evidence type="ECO:0000313" key="2">
    <source>
        <dbReference type="Proteomes" id="UP000245431"/>
    </source>
</evidence>
<sequence>MESKPPKHTFQIWREDYLKGATLNEYQYERALLAADRLNAVGLITNQTWMEMVRLANAALINGDKSK</sequence>
<dbReference type="Proteomes" id="UP000245431">
    <property type="component" value="Chromosome PVE_r2"/>
</dbReference>
<gene>
    <name evidence="1" type="ORF">PVE_R2G0062</name>
</gene>
<evidence type="ECO:0000313" key="1">
    <source>
        <dbReference type="EMBL" id="SBW84092.1"/>
    </source>
</evidence>
<dbReference type="EMBL" id="LT599584">
    <property type="protein sequence ID" value="SBW84092.1"/>
    <property type="molecule type" value="Genomic_DNA"/>
</dbReference>
<proteinExistence type="predicted"/>